<protein>
    <recommendedName>
        <fullName evidence="4">RRM domain-containing protein</fullName>
    </recommendedName>
</protein>
<gene>
    <name evidence="5" type="ORF">SAPINGB_P004366</name>
</gene>
<evidence type="ECO:0000313" key="6">
    <source>
        <dbReference type="Proteomes" id="UP000398389"/>
    </source>
</evidence>
<dbReference type="SUPFAM" id="SSF54928">
    <property type="entry name" value="RNA-binding domain, RBD"/>
    <property type="match status" value="1"/>
</dbReference>
<feature type="compositionally biased region" description="Low complexity" evidence="3">
    <location>
        <begin position="104"/>
        <end position="125"/>
    </location>
</feature>
<feature type="region of interest" description="Disordered" evidence="3">
    <location>
        <begin position="101"/>
        <end position="159"/>
    </location>
</feature>
<keyword evidence="6" id="KW-1185">Reference proteome</keyword>
<feature type="region of interest" description="Disordered" evidence="3">
    <location>
        <begin position="274"/>
        <end position="309"/>
    </location>
</feature>
<sequence length="389" mass="42669">MSNTPNGWKNTSRTTDSSSQNHPYSRNSAANKALRAFDQFKKSRMSGGFHNNNFNNNRHHQPHSMDSAGNPISSAALTDPMTPEQYDAAIALQQKAYHDTPVFSSSSSSSSSTSTSTSTNLSSSSLVVGPAAPPANSNSSSSSTKITSTQPQNLTVKRQRAGMVWTDPSLLEWDPSHFRLFVGNLSAEVTDEMLHRAFKYNPNPRPGASVNEARFPSLTKVRVVRDPKNQFRNKGYGFVAFSDPKDYFRAFKEMNGKYVGNHPIQLRKATTEIKPVISGTPNHAKKNKRPRDEPTAPMPSTAEAVMASTTMKTTVFKKIKKDEEKVNKEEEKKEEIQEKKVEKKEEVATVESPSTGSVPGSPATVDPAAAAAAAPRKRGFKRSTFVSKN</sequence>
<organism evidence="5 6">
    <name type="scientific">Magnusiomyces paraingens</name>
    <dbReference type="NCBI Taxonomy" id="2606893"/>
    <lineage>
        <taxon>Eukaryota</taxon>
        <taxon>Fungi</taxon>
        <taxon>Dikarya</taxon>
        <taxon>Ascomycota</taxon>
        <taxon>Saccharomycotina</taxon>
        <taxon>Dipodascomycetes</taxon>
        <taxon>Dipodascales</taxon>
        <taxon>Dipodascaceae</taxon>
        <taxon>Magnusiomyces</taxon>
    </lineage>
</organism>
<dbReference type="GeneID" id="43583181"/>
<evidence type="ECO:0000313" key="5">
    <source>
        <dbReference type="EMBL" id="VVT54994.1"/>
    </source>
</evidence>
<dbReference type="Gene3D" id="3.30.70.330">
    <property type="match status" value="1"/>
</dbReference>
<accession>A0A5E8BWC4</accession>
<dbReference type="PROSITE" id="PS50102">
    <property type="entry name" value="RRM"/>
    <property type="match status" value="1"/>
</dbReference>
<name>A0A5E8BWC4_9ASCO</name>
<dbReference type="PANTHER" id="PTHR47640">
    <property type="entry name" value="TRNA SELENOCYSTEINE 1-ASSOCIATED PROTEIN 1-RELATED-RELATED"/>
    <property type="match status" value="1"/>
</dbReference>
<dbReference type="Pfam" id="PF00076">
    <property type="entry name" value="RRM_1"/>
    <property type="match status" value="1"/>
</dbReference>
<evidence type="ECO:0000256" key="3">
    <source>
        <dbReference type="SAM" id="MobiDB-lite"/>
    </source>
</evidence>
<feature type="region of interest" description="Disordered" evidence="3">
    <location>
        <begin position="322"/>
        <end position="389"/>
    </location>
</feature>
<feature type="compositionally biased region" description="Basic and acidic residues" evidence="3">
    <location>
        <begin position="322"/>
        <end position="347"/>
    </location>
</feature>
<feature type="domain" description="RRM" evidence="4">
    <location>
        <begin position="178"/>
        <end position="271"/>
    </location>
</feature>
<feature type="compositionally biased region" description="Polar residues" evidence="3">
    <location>
        <begin position="144"/>
        <end position="156"/>
    </location>
</feature>
<dbReference type="InterPro" id="IPR000504">
    <property type="entry name" value="RRM_dom"/>
</dbReference>
<evidence type="ECO:0000259" key="4">
    <source>
        <dbReference type="PROSITE" id="PS50102"/>
    </source>
</evidence>
<dbReference type="SMART" id="SM00360">
    <property type="entry name" value="RRM"/>
    <property type="match status" value="1"/>
</dbReference>
<feature type="region of interest" description="Disordered" evidence="3">
    <location>
        <begin position="1"/>
        <end position="27"/>
    </location>
</feature>
<dbReference type="InterPro" id="IPR035979">
    <property type="entry name" value="RBD_domain_sf"/>
</dbReference>
<dbReference type="GO" id="GO:0003729">
    <property type="term" value="F:mRNA binding"/>
    <property type="evidence" value="ECO:0007669"/>
    <property type="project" value="InterPro"/>
</dbReference>
<dbReference type="Proteomes" id="UP000398389">
    <property type="component" value="Unassembled WGS sequence"/>
</dbReference>
<dbReference type="EMBL" id="CABVLU010000003">
    <property type="protein sequence ID" value="VVT54994.1"/>
    <property type="molecule type" value="Genomic_DNA"/>
</dbReference>
<keyword evidence="1 2" id="KW-0694">RNA-binding</keyword>
<feature type="region of interest" description="Disordered" evidence="3">
    <location>
        <begin position="44"/>
        <end position="79"/>
    </location>
</feature>
<dbReference type="RefSeq" id="XP_031854972.1">
    <property type="nucleotide sequence ID" value="XM_031999081.1"/>
</dbReference>
<evidence type="ECO:0000256" key="2">
    <source>
        <dbReference type="PROSITE-ProRule" id="PRU00176"/>
    </source>
</evidence>
<proteinExistence type="predicted"/>
<evidence type="ECO:0000256" key="1">
    <source>
        <dbReference type="ARBA" id="ARBA00022884"/>
    </source>
</evidence>
<dbReference type="PANTHER" id="PTHR47640:SF11">
    <property type="entry name" value="RNA-BINDING PROTEIN 42"/>
    <property type="match status" value="1"/>
</dbReference>
<dbReference type="InterPro" id="IPR012677">
    <property type="entry name" value="Nucleotide-bd_a/b_plait_sf"/>
</dbReference>
<feature type="compositionally biased region" description="Low complexity" evidence="3">
    <location>
        <begin position="134"/>
        <end position="143"/>
    </location>
</feature>
<reference evidence="5 6" key="1">
    <citation type="submission" date="2019-09" db="EMBL/GenBank/DDBJ databases">
        <authorList>
            <person name="Brejova B."/>
        </authorList>
    </citation>
    <scope>NUCLEOTIDE SEQUENCE [LARGE SCALE GENOMIC DNA]</scope>
</reference>
<dbReference type="InterPro" id="IPR050825">
    <property type="entry name" value="RBM42_RBP45_47-like"/>
</dbReference>
<dbReference type="AlphaFoldDB" id="A0A5E8BWC4"/>
<dbReference type="OrthoDB" id="1749473at2759"/>